<organism evidence="6 7">
    <name type="scientific">Cricetulus griseus</name>
    <name type="common">Chinese hamster</name>
    <name type="synonym">Cricetulus barabensis griseus</name>
    <dbReference type="NCBI Taxonomy" id="10029"/>
    <lineage>
        <taxon>Eukaryota</taxon>
        <taxon>Metazoa</taxon>
        <taxon>Chordata</taxon>
        <taxon>Craniata</taxon>
        <taxon>Vertebrata</taxon>
        <taxon>Euteleostomi</taxon>
        <taxon>Mammalia</taxon>
        <taxon>Eutheria</taxon>
        <taxon>Euarchontoglires</taxon>
        <taxon>Glires</taxon>
        <taxon>Rodentia</taxon>
        <taxon>Myomorpha</taxon>
        <taxon>Muroidea</taxon>
        <taxon>Cricetidae</taxon>
        <taxon>Cricetinae</taxon>
        <taxon>Cricetulus</taxon>
    </lineage>
</organism>
<evidence type="ECO:0000256" key="3">
    <source>
        <dbReference type="ARBA" id="ARBA00023274"/>
    </source>
</evidence>
<dbReference type="PANTHER" id="PTHR45722:SF33">
    <property type="entry name" value="LARGE RIBOSOMAL SUBUNIT PROTEIN UL29"/>
    <property type="match status" value="1"/>
</dbReference>
<comment type="similarity">
    <text evidence="1">Belongs to the universal ribosomal protein uL29 family.</text>
</comment>
<evidence type="ECO:0000313" key="6">
    <source>
        <dbReference type="EMBL" id="EGW00866.1"/>
    </source>
</evidence>
<feature type="region of interest" description="Disordered" evidence="5">
    <location>
        <begin position="20"/>
        <end position="40"/>
    </location>
</feature>
<dbReference type="EMBL" id="JH000770">
    <property type="protein sequence ID" value="EGW00866.1"/>
    <property type="molecule type" value="Genomic_DNA"/>
</dbReference>
<name>G3HVD3_CRIGR</name>
<keyword evidence="3" id="KW-0687">Ribonucleoprotein</keyword>
<evidence type="ECO:0000313" key="7">
    <source>
        <dbReference type="Proteomes" id="UP000001075"/>
    </source>
</evidence>
<dbReference type="STRING" id="10029.G3HVD3"/>
<evidence type="ECO:0000256" key="4">
    <source>
        <dbReference type="ARBA" id="ARBA00035204"/>
    </source>
</evidence>
<dbReference type="FunFam" id="6.10.250.3450:FF:000001">
    <property type="entry name" value="60S ribosomal protein L35"/>
    <property type="match status" value="1"/>
</dbReference>
<dbReference type="InterPro" id="IPR036049">
    <property type="entry name" value="Ribosomal_uL29_sf"/>
</dbReference>
<proteinExistence type="inferred from homology"/>
<dbReference type="PANTHER" id="PTHR45722">
    <property type="entry name" value="60S RIBOSOMAL PROTEIN L35"/>
    <property type="match status" value="1"/>
</dbReference>
<accession>G3HVD3</accession>
<dbReference type="InterPro" id="IPR045059">
    <property type="entry name" value="Ribosomal_uL29_euk"/>
</dbReference>
<evidence type="ECO:0000256" key="1">
    <source>
        <dbReference type="ARBA" id="ARBA00009254"/>
    </source>
</evidence>
<dbReference type="GO" id="GO:0000463">
    <property type="term" value="P:maturation of LSU-rRNA from tricistronic rRNA transcript (SSU-rRNA, 5.8S rRNA, LSU-rRNA)"/>
    <property type="evidence" value="ECO:0007669"/>
    <property type="project" value="InterPro"/>
</dbReference>
<keyword evidence="2 6" id="KW-0689">Ribosomal protein</keyword>
<dbReference type="GO" id="GO:0003735">
    <property type="term" value="F:structural constituent of ribosome"/>
    <property type="evidence" value="ECO:0007669"/>
    <property type="project" value="InterPro"/>
</dbReference>
<dbReference type="GO" id="GO:0022625">
    <property type="term" value="C:cytosolic large ribosomal subunit"/>
    <property type="evidence" value="ECO:0007669"/>
    <property type="project" value="InterPro"/>
</dbReference>
<evidence type="ECO:0000256" key="5">
    <source>
        <dbReference type="SAM" id="MobiDB-lite"/>
    </source>
</evidence>
<dbReference type="GO" id="GO:0006412">
    <property type="term" value="P:translation"/>
    <property type="evidence" value="ECO:0007669"/>
    <property type="project" value="InterPro"/>
</dbReference>
<gene>
    <name evidence="6" type="ORF">I79_014920</name>
</gene>
<sequence length="204" mass="23170">MAKIKAQDLRSKKEELLKQLAKTTGRSEGGAVPASRRQGDGRRRFARVLTLINQTQKENLRKFYKGKKYKPLDLRPKKTRAMRRRLTKHEEKQQRKDRLYPLRKRRAAAVTSAACVLIVRPRALPRRVLGVGECPEVQVRDAFERQLTATAATFMISPSLAGLEFAPLYPANLWLFEAMAPAVVTDAGLRAYREFAKTVEHGVS</sequence>
<reference evidence="7" key="1">
    <citation type="journal article" date="2011" name="Nat. Biotechnol.">
        <title>The genomic sequence of the Chinese hamster ovary (CHO)-K1 cell line.</title>
        <authorList>
            <person name="Xu X."/>
            <person name="Nagarajan H."/>
            <person name="Lewis N.E."/>
            <person name="Pan S."/>
            <person name="Cai Z."/>
            <person name="Liu X."/>
            <person name="Chen W."/>
            <person name="Xie M."/>
            <person name="Wang W."/>
            <person name="Hammond S."/>
            <person name="Andersen M.R."/>
            <person name="Neff N."/>
            <person name="Passarelli B."/>
            <person name="Koh W."/>
            <person name="Fan H.C."/>
            <person name="Wang J."/>
            <person name="Gui Y."/>
            <person name="Lee K.H."/>
            <person name="Betenbaugh M.J."/>
            <person name="Quake S.R."/>
            <person name="Famili I."/>
            <person name="Palsson B.O."/>
            <person name="Wang J."/>
        </authorList>
    </citation>
    <scope>NUCLEOTIDE SEQUENCE [LARGE SCALE GENOMIC DNA]</scope>
    <source>
        <strain evidence="7">CHO K1 cell line</strain>
    </source>
</reference>
<dbReference type="Proteomes" id="UP000001075">
    <property type="component" value="Unassembled WGS sequence"/>
</dbReference>
<dbReference type="AlphaFoldDB" id="G3HVD3"/>
<dbReference type="GO" id="GO:0003729">
    <property type="term" value="F:mRNA binding"/>
    <property type="evidence" value="ECO:0007669"/>
    <property type="project" value="TreeGrafter"/>
</dbReference>
<dbReference type="InParanoid" id="G3HVD3"/>
<evidence type="ECO:0000256" key="2">
    <source>
        <dbReference type="ARBA" id="ARBA00022980"/>
    </source>
</evidence>
<dbReference type="Gene3D" id="6.10.250.3450">
    <property type="match status" value="1"/>
</dbReference>
<dbReference type="Gene3D" id="1.10.287.310">
    <property type="match status" value="1"/>
</dbReference>
<protein>
    <recommendedName>
        <fullName evidence="4">Large ribosomal subunit protein uL29</fullName>
    </recommendedName>
</protein>